<keyword evidence="3" id="KW-1185">Reference proteome</keyword>
<dbReference type="Proteomes" id="UP000054937">
    <property type="component" value="Unassembled WGS sequence"/>
</dbReference>
<proteinExistence type="predicted"/>
<dbReference type="EMBL" id="LDAU01000124">
    <property type="protein sequence ID" value="KRX03873.1"/>
    <property type="molecule type" value="Genomic_DNA"/>
</dbReference>
<name>A0A0V0QP43_PSEPJ</name>
<protein>
    <submittedName>
        <fullName evidence="2">Uncharacterized protein</fullName>
    </submittedName>
</protein>
<sequence length="189" mass="22445">MQPQVNQFPNLKEAPVQNVQKQPINNKQKITRSEPQQPEKQLSPVSNHSHTTTGSLAQKNITTQNNGTQLDNFIKKHMEPLINTRIENGYQKIQIEHILKDIERLKRQKQFITELEETLDKSVFILNIKYFSNSQNKYLTLKVRIGPFDDLYEIVDSSNYYQMRSKYYKNMTSNYLEDILIFWSNTKFW</sequence>
<dbReference type="AlphaFoldDB" id="A0A0V0QP43"/>
<comment type="caution">
    <text evidence="2">The sequence shown here is derived from an EMBL/GenBank/DDBJ whole genome shotgun (WGS) entry which is preliminary data.</text>
</comment>
<feature type="compositionally biased region" description="Polar residues" evidence="1">
    <location>
        <begin position="17"/>
        <end position="64"/>
    </location>
</feature>
<evidence type="ECO:0000313" key="3">
    <source>
        <dbReference type="Proteomes" id="UP000054937"/>
    </source>
</evidence>
<evidence type="ECO:0000256" key="1">
    <source>
        <dbReference type="SAM" id="MobiDB-lite"/>
    </source>
</evidence>
<dbReference type="InParanoid" id="A0A0V0QP43"/>
<feature type="region of interest" description="Disordered" evidence="1">
    <location>
        <begin position="1"/>
        <end position="64"/>
    </location>
</feature>
<accession>A0A0V0QP43</accession>
<reference evidence="2 3" key="1">
    <citation type="journal article" date="2015" name="Sci. Rep.">
        <title>Genome of the facultative scuticociliatosis pathogen Pseudocohnilembus persalinus provides insight into its virulence through horizontal gene transfer.</title>
        <authorList>
            <person name="Xiong J."/>
            <person name="Wang G."/>
            <person name="Cheng J."/>
            <person name="Tian M."/>
            <person name="Pan X."/>
            <person name="Warren A."/>
            <person name="Jiang C."/>
            <person name="Yuan D."/>
            <person name="Miao W."/>
        </authorList>
    </citation>
    <scope>NUCLEOTIDE SEQUENCE [LARGE SCALE GENOMIC DNA]</scope>
    <source>
        <strain evidence="2">36N120E</strain>
    </source>
</reference>
<gene>
    <name evidence="2" type="ORF">PPERSA_04751</name>
</gene>
<evidence type="ECO:0000313" key="2">
    <source>
        <dbReference type="EMBL" id="KRX03873.1"/>
    </source>
</evidence>
<organism evidence="2 3">
    <name type="scientific">Pseudocohnilembus persalinus</name>
    <name type="common">Ciliate</name>
    <dbReference type="NCBI Taxonomy" id="266149"/>
    <lineage>
        <taxon>Eukaryota</taxon>
        <taxon>Sar</taxon>
        <taxon>Alveolata</taxon>
        <taxon>Ciliophora</taxon>
        <taxon>Intramacronucleata</taxon>
        <taxon>Oligohymenophorea</taxon>
        <taxon>Scuticociliatia</taxon>
        <taxon>Philasterida</taxon>
        <taxon>Pseudocohnilembidae</taxon>
        <taxon>Pseudocohnilembus</taxon>
    </lineage>
</organism>